<evidence type="ECO:0000313" key="1">
    <source>
        <dbReference type="EMBL" id="BBL79449.1"/>
    </source>
</evidence>
<accession>A0A510HHL3</accession>
<proteinExistence type="predicted"/>
<dbReference type="EMBL" id="AP019791">
    <property type="protein sequence ID" value="BBL79449.1"/>
    <property type="molecule type" value="Genomic_DNA"/>
</dbReference>
<reference evidence="1" key="1">
    <citation type="journal article" date="2019" name="Microbiol. Resour. Announc.">
        <title>Complete Genome Sequence of Rubrobacter xylanophilus Strain AA3-22, Isolated from Arima Onsen in Japan.</title>
        <authorList>
            <person name="Tomariguchi N."/>
            <person name="Miyazaki K."/>
        </authorList>
    </citation>
    <scope>NUCLEOTIDE SEQUENCE [LARGE SCALE GENOMIC DNA]</scope>
    <source>
        <strain evidence="1">AA3-22</strain>
    </source>
</reference>
<dbReference type="RefSeq" id="WP_172620727.1">
    <property type="nucleotide sequence ID" value="NZ_AP019791.1"/>
</dbReference>
<organism evidence="1 2">
    <name type="scientific">Rubrobacter xylanophilus</name>
    <dbReference type="NCBI Taxonomy" id="49319"/>
    <lineage>
        <taxon>Bacteria</taxon>
        <taxon>Bacillati</taxon>
        <taxon>Actinomycetota</taxon>
        <taxon>Rubrobacteria</taxon>
        <taxon>Rubrobacterales</taxon>
        <taxon>Rubrobacteraceae</taxon>
        <taxon>Rubrobacter</taxon>
    </lineage>
</organism>
<dbReference type="AlphaFoldDB" id="A0A510HHL3"/>
<gene>
    <name evidence="1" type="ORF">RxyAA322_13030</name>
</gene>
<dbReference type="Proteomes" id="UP000318065">
    <property type="component" value="Chromosome"/>
</dbReference>
<sequence>MVIESLDALFGELAEREELDEQEELNGEEAPVWLLDQSGPMMKGTIGTLIVKC</sequence>
<protein>
    <submittedName>
        <fullName evidence="1">Uncharacterized protein</fullName>
    </submittedName>
</protein>
<name>A0A510HHL3_9ACTN</name>
<evidence type="ECO:0000313" key="2">
    <source>
        <dbReference type="Proteomes" id="UP000318065"/>
    </source>
</evidence>
<keyword evidence="2" id="KW-1185">Reference proteome</keyword>